<dbReference type="EMBL" id="FOXD01000010">
    <property type="protein sequence ID" value="SFP77976.1"/>
    <property type="molecule type" value="Genomic_DNA"/>
</dbReference>
<feature type="transmembrane region" description="Helical" evidence="2">
    <location>
        <begin position="76"/>
        <end position="95"/>
    </location>
</feature>
<dbReference type="Proteomes" id="UP000198892">
    <property type="component" value="Unassembled WGS sequence"/>
</dbReference>
<accession>A0A1I5T650</accession>
<dbReference type="AlphaFoldDB" id="A0A1I5T650"/>
<evidence type="ECO:0000256" key="2">
    <source>
        <dbReference type="SAM" id="Phobius"/>
    </source>
</evidence>
<dbReference type="STRING" id="1884432.SAMN05518683_11012"/>
<name>A0A1I5T650_9BACI</name>
<dbReference type="RefSeq" id="WP_244504298.1">
    <property type="nucleotide sequence ID" value="NZ_FOXD01000010.1"/>
</dbReference>
<keyword evidence="4" id="KW-1185">Reference proteome</keyword>
<sequence>MPAEQDTKNRRLEKRREPPERDEMKKMEMLVNKLEEITTNSRMKDLAYHYTKTSEVIKTNLIAGVSRGVGLTLGTALFLALLFFILTQLAGIPVVGEYIRNMLDIVANQRES</sequence>
<keyword evidence="2" id="KW-0812">Transmembrane</keyword>
<organism evidence="3 4">
    <name type="scientific">Salibacterium halotolerans</name>
    <dbReference type="NCBI Taxonomy" id="1884432"/>
    <lineage>
        <taxon>Bacteria</taxon>
        <taxon>Bacillati</taxon>
        <taxon>Bacillota</taxon>
        <taxon>Bacilli</taxon>
        <taxon>Bacillales</taxon>
        <taxon>Bacillaceae</taxon>
    </lineage>
</organism>
<evidence type="ECO:0000313" key="4">
    <source>
        <dbReference type="Proteomes" id="UP000198892"/>
    </source>
</evidence>
<evidence type="ECO:0000256" key="1">
    <source>
        <dbReference type="SAM" id="MobiDB-lite"/>
    </source>
</evidence>
<dbReference type="Pfam" id="PF18910">
    <property type="entry name" value="DUF5665"/>
    <property type="match status" value="1"/>
</dbReference>
<dbReference type="InterPro" id="IPR043723">
    <property type="entry name" value="DUF5665"/>
</dbReference>
<gene>
    <name evidence="3" type="ORF">SAMN05518683_11012</name>
</gene>
<keyword evidence="2" id="KW-1133">Transmembrane helix</keyword>
<protein>
    <submittedName>
        <fullName evidence="3">Uncharacterized protein</fullName>
    </submittedName>
</protein>
<keyword evidence="2" id="KW-0472">Membrane</keyword>
<evidence type="ECO:0000313" key="3">
    <source>
        <dbReference type="EMBL" id="SFP77976.1"/>
    </source>
</evidence>
<reference evidence="4" key="1">
    <citation type="submission" date="2016-10" db="EMBL/GenBank/DDBJ databases">
        <authorList>
            <person name="Varghese N."/>
            <person name="Submissions S."/>
        </authorList>
    </citation>
    <scope>NUCLEOTIDE SEQUENCE [LARGE SCALE GENOMIC DNA]</scope>
    <source>
        <strain evidence="4">S7</strain>
    </source>
</reference>
<proteinExistence type="predicted"/>
<feature type="region of interest" description="Disordered" evidence="1">
    <location>
        <begin position="1"/>
        <end position="25"/>
    </location>
</feature>